<accession>U5CZQ6</accession>
<organism evidence="1 2">
    <name type="scientific">Amborella trichopoda</name>
    <dbReference type="NCBI Taxonomy" id="13333"/>
    <lineage>
        <taxon>Eukaryota</taxon>
        <taxon>Viridiplantae</taxon>
        <taxon>Streptophyta</taxon>
        <taxon>Embryophyta</taxon>
        <taxon>Tracheophyta</taxon>
        <taxon>Spermatophyta</taxon>
        <taxon>Magnoliopsida</taxon>
        <taxon>Amborellales</taxon>
        <taxon>Amborellaceae</taxon>
        <taxon>Amborella</taxon>
    </lineage>
</organism>
<sequence>GFNPLVIDPHAVVSIDEDEATFDPVPLAIDNSDVVMDVSSLDVVVFENLV</sequence>
<gene>
    <name evidence="1" type="ORF">AMTR_s03332p00005600</name>
</gene>
<dbReference type="AlphaFoldDB" id="U5CZQ6"/>
<dbReference type="EMBL" id="KI397723">
    <property type="protein sequence ID" value="ERM93439.1"/>
    <property type="molecule type" value="Genomic_DNA"/>
</dbReference>
<dbReference type="Proteomes" id="UP000017836">
    <property type="component" value="Unassembled WGS sequence"/>
</dbReference>
<proteinExistence type="predicted"/>
<name>U5CZQ6_AMBTC</name>
<reference evidence="2" key="1">
    <citation type="journal article" date="2013" name="Science">
        <title>The Amborella genome and the evolution of flowering plants.</title>
        <authorList>
            <consortium name="Amborella Genome Project"/>
        </authorList>
    </citation>
    <scope>NUCLEOTIDE SEQUENCE [LARGE SCALE GENOMIC DNA]</scope>
</reference>
<feature type="non-terminal residue" evidence="1">
    <location>
        <position position="1"/>
    </location>
</feature>
<dbReference type="HOGENOM" id="CLU_3130325_0_0_1"/>
<keyword evidence="2" id="KW-1185">Reference proteome</keyword>
<protein>
    <submittedName>
        <fullName evidence="1">Uncharacterized protein</fullName>
    </submittedName>
</protein>
<feature type="non-terminal residue" evidence="1">
    <location>
        <position position="50"/>
    </location>
</feature>
<evidence type="ECO:0000313" key="1">
    <source>
        <dbReference type="EMBL" id="ERM93439.1"/>
    </source>
</evidence>
<dbReference type="Gramene" id="ERM93439">
    <property type="protein sequence ID" value="ERM93439"/>
    <property type="gene ID" value="AMTR_s03332p00005600"/>
</dbReference>
<evidence type="ECO:0000313" key="2">
    <source>
        <dbReference type="Proteomes" id="UP000017836"/>
    </source>
</evidence>